<proteinExistence type="predicted"/>
<organism evidence="1 2">
    <name type="scientific">Agrobacterium larrymoorei</name>
    <dbReference type="NCBI Taxonomy" id="160699"/>
    <lineage>
        <taxon>Bacteria</taxon>
        <taxon>Pseudomonadati</taxon>
        <taxon>Pseudomonadota</taxon>
        <taxon>Alphaproteobacteria</taxon>
        <taxon>Hyphomicrobiales</taxon>
        <taxon>Rhizobiaceae</taxon>
        <taxon>Rhizobium/Agrobacterium group</taxon>
        <taxon>Agrobacterium</taxon>
    </lineage>
</organism>
<dbReference type="RefSeq" id="WP_137395819.1">
    <property type="nucleotide sequence ID" value="NZ_CP124735.1"/>
</dbReference>
<keyword evidence="1" id="KW-0614">Plasmid</keyword>
<evidence type="ECO:0000313" key="2">
    <source>
        <dbReference type="Proteomes" id="UP000298664"/>
    </source>
</evidence>
<dbReference type="EMBL" id="CP124735">
    <property type="protein sequence ID" value="WHA44034.1"/>
    <property type="molecule type" value="Genomic_DNA"/>
</dbReference>
<evidence type="ECO:0000313" key="1">
    <source>
        <dbReference type="EMBL" id="WHA44034.1"/>
    </source>
</evidence>
<dbReference type="Proteomes" id="UP000298664">
    <property type="component" value="Plasmid pAlCFBP5477"/>
</dbReference>
<name>A0AAF0HFY5_9HYPH</name>
<sequence>MTAELSAFIRLSSILTGYSPLKLGAAAVAPTYYRLLEKVLQPAIFEALKKSASAFSAENDAQAEADVAILLKDRMLGPVLQNLITVWYTGTWSALPAEWKQQFGDSTYDITHVVSSEAYKGGLQWLAAGGHASGANHQGFAAWSLPPQGIPA</sequence>
<dbReference type="AlphaFoldDB" id="A0AAF0HFY5"/>
<evidence type="ECO:0008006" key="3">
    <source>
        <dbReference type="Google" id="ProtNLM"/>
    </source>
</evidence>
<accession>A0AAF0HFY5</accession>
<geneLocation type="plasmid" evidence="1 2">
    <name>pAlCFBP5477</name>
</geneLocation>
<gene>
    <name evidence="1" type="ORF">CFBP5477_021690</name>
</gene>
<reference evidence="1" key="1">
    <citation type="submission" date="2023-05" db="EMBL/GenBank/DDBJ databases">
        <title>Complete genome sequence of Agrobacterium larrymoorei CFBP5477.</title>
        <authorList>
            <person name="Yen H.-C."/>
            <person name="Chou L."/>
            <person name="Lin Y.-C."/>
            <person name="Lai E.-M."/>
            <person name="Kuo C.-H."/>
        </authorList>
    </citation>
    <scope>NUCLEOTIDE SEQUENCE</scope>
    <source>
        <strain evidence="1">CFBP5477</strain>
        <plasmid evidence="1">pAlCFBP5477</plasmid>
    </source>
</reference>
<protein>
    <recommendedName>
        <fullName evidence="3">Sorbitol dehydrogenase</fullName>
    </recommendedName>
</protein>